<dbReference type="Gene3D" id="2.130.10.10">
    <property type="entry name" value="YVTN repeat-like/Quinoprotein amine dehydrogenase"/>
    <property type="match status" value="1"/>
</dbReference>
<evidence type="ECO:0000256" key="2">
    <source>
        <dbReference type="ARBA" id="ARBA00022737"/>
    </source>
</evidence>
<reference evidence="4" key="2">
    <citation type="submission" date="2023-06" db="EMBL/GenBank/DDBJ databases">
        <authorList>
            <consortium name="Lawrence Berkeley National Laboratory"/>
            <person name="Mondo S.J."/>
            <person name="Hensen N."/>
            <person name="Bonometti L."/>
            <person name="Westerberg I."/>
            <person name="Brannstrom I.O."/>
            <person name="Guillou S."/>
            <person name="Cros-Aarteil S."/>
            <person name="Calhoun S."/>
            <person name="Haridas S."/>
            <person name="Kuo A."/>
            <person name="Pangilinan J."/>
            <person name="Riley R."/>
            <person name="Labutti K."/>
            <person name="Andreopoulos B."/>
            <person name="Lipzen A."/>
            <person name="Chen C."/>
            <person name="Yanf M."/>
            <person name="Daum C."/>
            <person name="Ng V."/>
            <person name="Clum A."/>
            <person name="Steindorff A."/>
            <person name="Ohm R."/>
            <person name="Martin F."/>
            <person name="Silar P."/>
            <person name="Natvig D."/>
            <person name="Lalanne C."/>
            <person name="Gautier V."/>
            <person name="Ament-Velasquez S.L."/>
            <person name="Kruys A."/>
            <person name="Hutchinson M.I."/>
            <person name="Powell A.J."/>
            <person name="Barry K."/>
            <person name="Miller A.N."/>
            <person name="Grigoriev I.V."/>
            <person name="Debuchy R."/>
            <person name="Gladieux P."/>
            <person name="Thoren M.H."/>
            <person name="Johannesson H."/>
        </authorList>
    </citation>
    <scope>NUCLEOTIDE SEQUENCE</scope>
    <source>
        <strain evidence="4">CBS 333.67</strain>
    </source>
</reference>
<dbReference type="EMBL" id="JAUDZG010000004">
    <property type="protein sequence ID" value="KAK3305077.1"/>
    <property type="molecule type" value="Genomic_DNA"/>
</dbReference>
<dbReference type="PROSITE" id="PS50294">
    <property type="entry name" value="WD_REPEATS_REGION"/>
    <property type="match status" value="1"/>
</dbReference>
<dbReference type="AlphaFoldDB" id="A0AAJ0GS05"/>
<dbReference type="SUPFAM" id="SSF50978">
    <property type="entry name" value="WD40 repeat-like"/>
    <property type="match status" value="1"/>
</dbReference>
<accession>A0AAJ0GS05</accession>
<dbReference type="PROSITE" id="PS50082">
    <property type="entry name" value="WD_REPEATS_2"/>
    <property type="match status" value="1"/>
</dbReference>
<dbReference type="InterPro" id="IPR001680">
    <property type="entry name" value="WD40_rpt"/>
</dbReference>
<evidence type="ECO:0000256" key="3">
    <source>
        <dbReference type="PROSITE-ProRule" id="PRU00221"/>
    </source>
</evidence>
<reference evidence="4" key="1">
    <citation type="journal article" date="2023" name="Mol. Phylogenet. Evol.">
        <title>Genome-scale phylogeny and comparative genomics of the fungal order Sordariales.</title>
        <authorList>
            <person name="Hensen N."/>
            <person name="Bonometti L."/>
            <person name="Westerberg I."/>
            <person name="Brannstrom I.O."/>
            <person name="Guillou S."/>
            <person name="Cros-Aarteil S."/>
            <person name="Calhoun S."/>
            <person name="Haridas S."/>
            <person name="Kuo A."/>
            <person name="Mondo S."/>
            <person name="Pangilinan J."/>
            <person name="Riley R."/>
            <person name="LaButti K."/>
            <person name="Andreopoulos B."/>
            <person name="Lipzen A."/>
            <person name="Chen C."/>
            <person name="Yan M."/>
            <person name="Daum C."/>
            <person name="Ng V."/>
            <person name="Clum A."/>
            <person name="Steindorff A."/>
            <person name="Ohm R.A."/>
            <person name="Martin F."/>
            <person name="Silar P."/>
            <person name="Natvig D.O."/>
            <person name="Lalanne C."/>
            <person name="Gautier V."/>
            <person name="Ament-Velasquez S.L."/>
            <person name="Kruys A."/>
            <person name="Hutchinson M.I."/>
            <person name="Powell A.J."/>
            <person name="Barry K."/>
            <person name="Miller A.N."/>
            <person name="Grigoriev I.V."/>
            <person name="Debuchy R."/>
            <person name="Gladieux P."/>
            <person name="Hiltunen Thoren M."/>
            <person name="Johannesson H."/>
        </authorList>
    </citation>
    <scope>NUCLEOTIDE SEQUENCE</scope>
    <source>
        <strain evidence="4">CBS 333.67</strain>
    </source>
</reference>
<sequence>KIWDPTTGQCVATLEGHRYSVYSVAWSPDASRLASASYDETVKIWDPATGQCVATLEIGRIDSLQFHEYNPDLVHTDLGTFDLKTVGICTAFDPTSTDRSSPAAIGYGLSSNGTWITYKGENLLWLPPEYRPSSSAISGTAVSIGCSSGRILFFIFTDSNLIQ</sequence>
<organism evidence="4 5">
    <name type="scientific">Chaetomium strumarium</name>
    <dbReference type="NCBI Taxonomy" id="1170767"/>
    <lineage>
        <taxon>Eukaryota</taxon>
        <taxon>Fungi</taxon>
        <taxon>Dikarya</taxon>
        <taxon>Ascomycota</taxon>
        <taxon>Pezizomycotina</taxon>
        <taxon>Sordariomycetes</taxon>
        <taxon>Sordariomycetidae</taxon>
        <taxon>Sordariales</taxon>
        <taxon>Chaetomiaceae</taxon>
        <taxon>Chaetomium</taxon>
    </lineage>
</organism>
<comment type="caution">
    <text evidence="4">The sequence shown here is derived from an EMBL/GenBank/DDBJ whole genome shotgun (WGS) entry which is preliminary data.</text>
</comment>
<keyword evidence="2" id="KW-0677">Repeat</keyword>
<dbReference type="GeneID" id="87883704"/>
<proteinExistence type="predicted"/>
<dbReference type="InterPro" id="IPR036322">
    <property type="entry name" value="WD40_repeat_dom_sf"/>
</dbReference>
<feature type="repeat" description="WD" evidence="3">
    <location>
        <begin position="14"/>
        <end position="55"/>
    </location>
</feature>
<dbReference type="RefSeq" id="XP_062720857.1">
    <property type="nucleotide sequence ID" value="XM_062864875.1"/>
</dbReference>
<name>A0AAJ0GS05_9PEZI</name>
<dbReference type="PANTHER" id="PTHR19848:SF8">
    <property type="entry name" value="F-BOX AND WD REPEAT DOMAIN CONTAINING 7"/>
    <property type="match status" value="1"/>
</dbReference>
<gene>
    <name evidence="4" type="ORF">B0T15DRAFT_397004</name>
</gene>
<evidence type="ECO:0000313" key="5">
    <source>
        <dbReference type="Proteomes" id="UP001273166"/>
    </source>
</evidence>
<keyword evidence="1 3" id="KW-0853">WD repeat</keyword>
<keyword evidence="5" id="KW-1185">Reference proteome</keyword>
<dbReference type="PANTHER" id="PTHR19848">
    <property type="entry name" value="WD40 REPEAT PROTEIN"/>
    <property type="match status" value="1"/>
</dbReference>
<protein>
    <submittedName>
        <fullName evidence="4">WD40-repeat-containing domain protein</fullName>
    </submittedName>
</protein>
<dbReference type="SMART" id="SM00320">
    <property type="entry name" value="WD40"/>
    <property type="match status" value="1"/>
</dbReference>
<dbReference type="InterPro" id="IPR015943">
    <property type="entry name" value="WD40/YVTN_repeat-like_dom_sf"/>
</dbReference>
<dbReference type="Pfam" id="PF00400">
    <property type="entry name" value="WD40"/>
    <property type="match status" value="1"/>
</dbReference>
<feature type="non-terminal residue" evidence="4">
    <location>
        <position position="1"/>
    </location>
</feature>
<evidence type="ECO:0000313" key="4">
    <source>
        <dbReference type="EMBL" id="KAK3305077.1"/>
    </source>
</evidence>
<dbReference type="Proteomes" id="UP001273166">
    <property type="component" value="Unassembled WGS sequence"/>
</dbReference>
<evidence type="ECO:0000256" key="1">
    <source>
        <dbReference type="ARBA" id="ARBA00022574"/>
    </source>
</evidence>